<keyword evidence="2" id="KW-0813">Transport</keyword>
<evidence type="ECO:0000256" key="6">
    <source>
        <dbReference type="ARBA" id="ARBA00022989"/>
    </source>
</evidence>
<dbReference type="PRINTS" id="PR00701">
    <property type="entry name" value="60KDINNERMP"/>
</dbReference>
<dbReference type="Pfam" id="PF02096">
    <property type="entry name" value="60KD_IMP"/>
    <property type="match status" value="1"/>
</dbReference>
<dbReference type="GO" id="GO:0051205">
    <property type="term" value="P:protein insertion into membrane"/>
    <property type="evidence" value="ECO:0007669"/>
    <property type="project" value="TreeGrafter"/>
</dbReference>
<evidence type="ECO:0000256" key="3">
    <source>
        <dbReference type="ARBA" id="ARBA00022475"/>
    </source>
</evidence>
<dbReference type="PRINTS" id="PR01900">
    <property type="entry name" value="YIDCPROTEIN"/>
</dbReference>
<evidence type="ECO:0000256" key="8">
    <source>
        <dbReference type="ARBA" id="ARBA00023186"/>
    </source>
</evidence>
<keyword evidence="3" id="KW-1003">Cell membrane</keyword>
<reference evidence="12 13" key="1">
    <citation type="submission" date="2018-01" db="EMBL/GenBank/DDBJ databases">
        <title>Metagenomic assembled genomes from two thermal pools in the Uzon Caldera, Kamchatka, Russia.</title>
        <authorList>
            <person name="Wilkins L."/>
            <person name="Ettinger C."/>
        </authorList>
    </citation>
    <scope>NUCLEOTIDE SEQUENCE [LARGE SCALE GENOMIC DNA]</scope>
    <source>
        <strain evidence="12">ZAV-07</strain>
    </source>
</reference>
<dbReference type="GO" id="GO:0032977">
    <property type="term" value="F:membrane insertase activity"/>
    <property type="evidence" value="ECO:0007669"/>
    <property type="project" value="InterPro"/>
</dbReference>
<evidence type="ECO:0000256" key="9">
    <source>
        <dbReference type="RuleBase" id="RU003945"/>
    </source>
</evidence>
<dbReference type="PANTHER" id="PTHR12428:SF65">
    <property type="entry name" value="CYTOCHROME C OXIDASE ASSEMBLY PROTEIN COX18, MITOCHONDRIAL"/>
    <property type="match status" value="1"/>
</dbReference>
<gene>
    <name evidence="12" type="ORF">C0189_00020</name>
</gene>
<evidence type="ECO:0000256" key="2">
    <source>
        <dbReference type="ARBA" id="ARBA00022448"/>
    </source>
</evidence>
<comment type="subcellular location">
    <subcellularLocation>
        <location evidence="1">Cell membrane</location>
        <topology evidence="1">Multi-pass membrane protein</topology>
    </subcellularLocation>
    <subcellularLocation>
        <location evidence="9">Membrane</location>
        <topology evidence="9">Multi-pass membrane protein</topology>
    </subcellularLocation>
</comment>
<evidence type="ECO:0000256" key="10">
    <source>
        <dbReference type="SAM" id="Phobius"/>
    </source>
</evidence>
<organism evidence="12 13">
    <name type="scientific">Caldisericum exile</name>
    <dbReference type="NCBI Taxonomy" id="693075"/>
    <lineage>
        <taxon>Bacteria</taxon>
        <taxon>Pseudomonadati</taxon>
        <taxon>Caldisericota/Cryosericota group</taxon>
        <taxon>Caldisericota</taxon>
        <taxon>Caldisericia</taxon>
        <taxon>Caldisericales</taxon>
        <taxon>Caldisericaceae</taxon>
        <taxon>Caldisericum</taxon>
    </lineage>
</organism>
<keyword evidence="6 10" id="KW-1133">Transmembrane helix</keyword>
<dbReference type="NCBIfam" id="TIGR03592">
    <property type="entry name" value="yidC_oxa1_cterm"/>
    <property type="match status" value="1"/>
</dbReference>
<feature type="domain" description="Membrane insertase YidC/Oxa/ALB C-terminal" evidence="11">
    <location>
        <begin position="183"/>
        <end position="362"/>
    </location>
</feature>
<keyword evidence="7 10" id="KW-0472">Membrane</keyword>
<feature type="transmembrane region" description="Helical" evidence="10">
    <location>
        <begin position="321"/>
        <end position="338"/>
    </location>
</feature>
<comment type="caution">
    <text evidence="12">The sequence shown here is derived from an EMBL/GenBank/DDBJ whole genome shotgun (WGS) entry which is preliminary data.</text>
</comment>
<keyword evidence="8" id="KW-0143">Chaperone</keyword>
<evidence type="ECO:0000256" key="4">
    <source>
        <dbReference type="ARBA" id="ARBA00022692"/>
    </source>
</evidence>
<dbReference type="EMBL" id="PNIL01000001">
    <property type="protein sequence ID" value="PMP69062.1"/>
    <property type="molecule type" value="Genomic_DNA"/>
</dbReference>
<dbReference type="InterPro" id="IPR028055">
    <property type="entry name" value="YidC/Oxa/ALB_C"/>
</dbReference>
<dbReference type="Proteomes" id="UP000237040">
    <property type="component" value="Unassembled WGS sequence"/>
</dbReference>
<keyword evidence="4 9" id="KW-0812">Transmembrane</keyword>
<feature type="transmembrane region" description="Helical" evidence="10">
    <location>
        <begin position="183"/>
        <end position="202"/>
    </location>
</feature>
<name>A0A2J6WG59_9BACT</name>
<accession>A0A2J6WG59</accession>
<protein>
    <recommendedName>
        <fullName evidence="11">Membrane insertase YidC/Oxa/ALB C-terminal domain-containing protein</fullName>
    </recommendedName>
</protein>
<dbReference type="PANTHER" id="PTHR12428">
    <property type="entry name" value="OXA1"/>
    <property type="match status" value="1"/>
</dbReference>
<feature type="transmembrane region" description="Helical" evidence="10">
    <location>
        <begin position="249"/>
        <end position="272"/>
    </location>
</feature>
<comment type="similarity">
    <text evidence="9">Belongs to the OXA1/ALB3/YidC family.</text>
</comment>
<evidence type="ECO:0000256" key="1">
    <source>
        <dbReference type="ARBA" id="ARBA00004651"/>
    </source>
</evidence>
<keyword evidence="5" id="KW-0653">Protein transport</keyword>
<sequence>MTLFLEEDMMKKILFVFGFVLLLSVFLTGCATSPFPKTTEPGVIVQVVATGRPLENIPVGLRVVNNTPDPILDVTVKLVSINGNEDLKPFELWKSTRELSIKDVSKTSVIDAGKDATFTFYITSYTEIEPKPYPIKFAVTYKDANGKITTIDKEAVINVVPVGGLYKAMRFIIEAINKVTKNYGLAIIVLTILIKLITHPLTRYQFKSTAKLQEIQPELKKIQEKYKDNPQKQQQEIVKLYKEKGVNMYGGCLPVLIQWPLLIILYGALMNYAPFNNARFLWLSNLNVPDKYYILPALVFLSMFLQSKTSQLPGTEMDPNTKMFMYFLPIIFAVWAVSWPPSVLLYWITFSLVATFEQYLIIRSLENFKKMALEEPKEVIKKEKKEK</sequence>
<dbReference type="InterPro" id="IPR047196">
    <property type="entry name" value="YidC_ALB_C"/>
</dbReference>
<evidence type="ECO:0000256" key="5">
    <source>
        <dbReference type="ARBA" id="ARBA00022927"/>
    </source>
</evidence>
<proteinExistence type="inferred from homology"/>
<evidence type="ECO:0000313" key="12">
    <source>
        <dbReference type="EMBL" id="PMP69062.1"/>
    </source>
</evidence>
<dbReference type="InterPro" id="IPR001708">
    <property type="entry name" value="YidC/ALB3/OXA1/COX18"/>
</dbReference>
<dbReference type="GO" id="GO:0015031">
    <property type="term" value="P:protein transport"/>
    <property type="evidence" value="ECO:0007669"/>
    <property type="project" value="UniProtKB-KW"/>
</dbReference>
<evidence type="ECO:0000259" key="11">
    <source>
        <dbReference type="Pfam" id="PF02096"/>
    </source>
</evidence>
<dbReference type="GO" id="GO:0005886">
    <property type="term" value="C:plasma membrane"/>
    <property type="evidence" value="ECO:0007669"/>
    <property type="project" value="UniProtKB-SubCell"/>
</dbReference>
<dbReference type="AlphaFoldDB" id="A0A2J6WG59"/>
<evidence type="ECO:0000256" key="7">
    <source>
        <dbReference type="ARBA" id="ARBA00023136"/>
    </source>
</evidence>
<evidence type="ECO:0000313" key="13">
    <source>
        <dbReference type="Proteomes" id="UP000237040"/>
    </source>
</evidence>
<dbReference type="CDD" id="cd20070">
    <property type="entry name" value="5TM_YidC_Alb3"/>
    <property type="match status" value="1"/>
</dbReference>